<accession>D6WB17</accession>
<dbReference type="Proteomes" id="UP000007266">
    <property type="component" value="Linkage group 2"/>
</dbReference>
<evidence type="ECO:0000313" key="4">
    <source>
        <dbReference type="EMBL" id="EEZ98928.2"/>
    </source>
</evidence>
<dbReference type="InterPro" id="IPR050468">
    <property type="entry name" value="Cuticle_Struct_Prot"/>
</dbReference>
<evidence type="ECO:0008006" key="6">
    <source>
        <dbReference type="Google" id="ProtNLM"/>
    </source>
</evidence>
<organism evidence="4 5">
    <name type="scientific">Tribolium castaneum</name>
    <name type="common">Red flour beetle</name>
    <dbReference type="NCBI Taxonomy" id="7070"/>
    <lineage>
        <taxon>Eukaryota</taxon>
        <taxon>Metazoa</taxon>
        <taxon>Ecdysozoa</taxon>
        <taxon>Arthropoda</taxon>
        <taxon>Hexapoda</taxon>
        <taxon>Insecta</taxon>
        <taxon>Pterygota</taxon>
        <taxon>Neoptera</taxon>
        <taxon>Endopterygota</taxon>
        <taxon>Coleoptera</taxon>
        <taxon>Polyphaga</taxon>
        <taxon>Cucujiformia</taxon>
        <taxon>Tenebrionidae</taxon>
        <taxon>Tenebrionidae incertae sedis</taxon>
        <taxon>Tribolium</taxon>
    </lineage>
</organism>
<evidence type="ECO:0000313" key="5">
    <source>
        <dbReference type="Proteomes" id="UP000007266"/>
    </source>
</evidence>
<evidence type="ECO:0000256" key="3">
    <source>
        <dbReference type="SAM" id="MobiDB-lite"/>
    </source>
</evidence>
<gene>
    <name evidence="4" type="primary">AUGUSTUS-3.0.2_04548</name>
    <name evidence="4" type="ORF">TcasGA2_TC004548</name>
</gene>
<keyword evidence="5" id="KW-1185">Reference proteome</keyword>
<reference evidence="4 5" key="1">
    <citation type="journal article" date="2008" name="Nature">
        <title>The genome of the model beetle and pest Tribolium castaneum.</title>
        <authorList>
            <consortium name="Tribolium Genome Sequencing Consortium"/>
            <person name="Richards S."/>
            <person name="Gibbs R.A."/>
            <person name="Weinstock G.M."/>
            <person name="Brown S.J."/>
            <person name="Denell R."/>
            <person name="Beeman R.W."/>
            <person name="Gibbs R."/>
            <person name="Beeman R.W."/>
            <person name="Brown S.J."/>
            <person name="Bucher G."/>
            <person name="Friedrich M."/>
            <person name="Grimmelikhuijzen C.J."/>
            <person name="Klingler M."/>
            <person name="Lorenzen M."/>
            <person name="Richards S."/>
            <person name="Roth S."/>
            <person name="Schroder R."/>
            <person name="Tautz D."/>
            <person name="Zdobnov E.M."/>
            <person name="Muzny D."/>
            <person name="Gibbs R.A."/>
            <person name="Weinstock G.M."/>
            <person name="Attaway T."/>
            <person name="Bell S."/>
            <person name="Buhay C.J."/>
            <person name="Chandrabose M.N."/>
            <person name="Chavez D."/>
            <person name="Clerk-Blankenburg K.P."/>
            <person name="Cree A."/>
            <person name="Dao M."/>
            <person name="Davis C."/>
            <person name="Chacko J."/>
            <person name="Dinh H."/>
            <person name="Dugan-Rocha S."/>
            <person name="Fowler G."/>
            <person name="Garner T.T."/>
            <person name="Garnes J."/>
            <person name="Gnirke A."/>
            <person name="Hawes A."/>
            <person name="Hernandez J."/>
            <person name="Hines S."/>
            <person name="Holder M."/>
            <person name="Hume J."/>
            <person name="Jhangiani S.N."/>
            <person name="Joshi V."/>
            <person name="Khan Z.M."/>
            <person name="Jackson L."/>
            <person name="Kovar C."/>
            <person name="Kowis A."/>
            <person name="Lee S."/>
            <person name="Lewis L.R."/>
            <person name="Margolis J."/>
            <person name="Morgan M."/>
            <person name="Nazareth L.V."/>
            <person name="Nguyen N."/>
            <person name="Okwuonu G."/>
            <person name="Parker D."/>
            <person name="Richards S."/>
            <person name="Ruiz S.J."/>
            <person name="Santibanez J."/>
            <person name="Savard J."/>
            <person name="Scherer S.E."/>
            <person name="Schneider B."/>
            <person name="Sodergren E."/>
            <person name="Tautz D."/>
            <person name="Vattahil S."/>
            <person name="Villasana D."/>
            <person name="White C.S."/>
            <person name="Wright R."/>
            <person name="Park Y."/>
            <person name="Beeman R.W."/>
            <person name="Lord J."/>
            <person name="Oppert B."/>
            <person name="Lorenzen M."/>
            <person name="Brown S."/>
            <person name="Wang L."/>
            <person name="Savard J."/>
            <person name="Tautz D."/>
            <person name="Richards S."/>
            <person name="Weinstock G."/>
            <person name="Gibbs R.A."/>
            <person name="Liu Y."/>
            <person name="Worley K."/>
            <person name="Weinstock G."/>
            <person name="Elsik C.G."/>
            <person name="Reese J.T."/>
            <person name="Elhaik E."/>
            <person name="Landan G."/>
            <person name="Graur D."/>
            <person name="Arensburger P."/>
            <person name="Atkinson P."/>
            <person name="Beeman R.W."/>
            <person name="Beidler J."/>
            <person name="Brown S.J."/>
            <person name="Demuth J.P."/>
            <person name="Drury D.W."/>
            <person name="Du Y.Z."/>
            <person name="Fujiwara H."/>
            <person name="Lorenzen M."/>
            <person name="Maselli V."/>
            <person name="Osanai M."/>
            <person name="Park Y."/>
            <person name="Robertson H.M."/>
            <person name="Tu Z."/>
            <person name="Wang J.J."/>
            <person name="Wang S."/>
            <person name="Richards S."/>
            <person name="Song H."/>
            <person name="Zhang L."/>
            <person name="Sodergren E."/>
            <person name="Werner D."/>
            <person name="Stanke M."/>
            <person name="Morgenstern B."/>
            <person name="Solovyev V."/>
            <person name="Kosarev P."/>
            <person name="Brown G."/>
            <person name="Chen H.C."/>
            <person name="Ermolaeva O."/>
            <person name="Hlavina W."/>
            <person name="Kapustin Y."/>
            <person name="Kiryutin B."/>
            <person name="Kitts P."/>
            <person name="Maglott D."/>
            <person name="Pruitt K."/>
            <person name="Sapojnikov V."/>
            <person name="Souvorov A."/>
            <person name="Mackey A.J."/>
            <person name="Waterhouse R.M."/>
            <person name="Wyder S."/>
            <person name="Zdobnov E.M."/>
            <person name="Zdobnov E.M."/>
            <person name="Wyder S."/>
            <person name="Kriventseva E.V."/>
            <person name="Kadowaki T."/>
            <person name="Bork P."/>
            <person name="Aranda M."/>
            <person name="Bao R."/>
            <person name="Beermann A."/>
            <person name="Berns N."/>
            <person name="Bolognesi R."/>
            <person name="Bonneton F."/>
            <person name="Bopp D."/>
            <person name="Brown S.J."/>
            <person name="Bucher G."/>
            <person name="Butts T."/>
            <person name="Chaumot A."/>
            <person name="Denell R.E."/>
            <person name="Ferrier D.E."/>
            <person name="Friedrich M."/>
            <person name="Gordon C.M."/>
            <person name="Jindra M."/>
            <person name="Klingler M."/>
            <person name="Lan Q."/>
            <person name="Lattorff H.M."/>
            <person name="Laudet V."/>
            <person name="von Levetsow C."/>
            <person name="Liu Z."/>
            <person name="Lutz R."/>
            <person name="Lynch J.A."/>
            <person name="da Fonseca R.N."/>
            <person name="Posnien N."/>
            <person name="Reuter R."/>
            <person name="Roth S."/>
            <person name="Savard J."/>
            <person name="Schinko J.B."/>
            <person name="Schmitt C."/>
            <person name="Schoppmeier M."/>
            <person name="Schroder R."/>
            <person name="Shippy T.D."/>
            <person name="Simonnet F."/>
            <person name="Marques-Souza H."/>
            <person name="Tautz D."/>
            <person name="Tomoyasu Y."/>
            <person name="Trauner J."/>
            <person name="Van der Zee M."/>
            <person name="Vervoort M."/>
            <person name="Wittkopp N."/>
            <person name="Wimmer E.A."/>
            <person name="Yang X."/>
            <person name="Jones A.K."/>
            <person name="Sattelle D.B."/>
            <person name="Ebert P.R."/>
            <person name="Nelson D."/>
            <person name="Scott J.G."/>
            <person name="Beeman R.W."/>
            <person name="Muthukrishnan S."/>
            <person name="Kramer K.J."/>
            <person name="Arakane Y."/>
            <person name="Beeman R.W."/>
            <person name="Zhu Q."/>
            <person name="Hogenkamp D."/>
            <person name="Dixit R."/>
            <person name="Oppert B."/>
            <person name="Jiang H."/>
            <person name="Zou Z."/>
            <person name="Marshall J."/>
            <person name="Elpidina E."/>
            <person name="Vinokurov K."/>
            <person name="Oppert C."/>
            <person name="Zou Z."/>
            <person name="Evans J."/>
            <person name="Lu Z."/>
            <person name="Zhao P."/>
            <person name="Sumathipala N."/>
            <person name="Altincicek B."/>
            <person name="Vilcinskas A."/>
            <person name="Williams M."/>
            <person name="Hultmark D."/>
            <person name="Hetru C."/>
            <person name="Jiang H."/>
            <person name="Grimmelikhuijzen C.J."/>
            <person name="Hauser F."/>
            <person name="Cazzamali G."/>
            <person name="Williamson M."/>
            <person name="Park Y."/>
            <person name="Li B."/>
            <person name="Tanaka Y."/>
            <person name="Predel R."/>
            <person name="Neupert S."/>
            <person name="Schachtner J."/>
            <person name="Verleyen P."/>
            <person name="Raible F."/>
            <person name="Bork P."/>
            <person name="Friedrich M."/>
            <person name="Walden K.K."/>
            <person name="Robertson H.M."/>
            <person name="Angeli S."/>
            <person name="Foret S."/>
            <person name="Bucher G."/>
            <person name="Schuetz S."/>
            <person name="Maleszka R."/>
            <person name="Wimmer E.A."/>
            <person name="Beeman R.W."/>
            <person name="Lorenzen M."/>
            <person name="Tomoyasu Y."/>
            <person name="Miller S.C."/>
            <person name="Grossmann D."/>
            <person name="Bucher G."/>
        </authorList>
    </citation>
    <scope>NUCLEOTIDE SEQUENCE [LARGE SCALE GENOMIC DNA]</scope>
    <source>
        <strain evidence="4 5">Georgia GA2</strain>
    </source>
</reference>
<dbReference type="GO" id="GO:0062129">
    <property type="term" value="C:chitin-based extracellular matrix"/>
    <property type="evidence" value="ECO:0000318"/>
    <property type="project" value="GO_Central"/>
</dbReference>
<dbReference type="GO" id="GO:0008010">
    <property type="term" value="F:structural constituent of chitin-based larval cuticle"/>
    <property type="evidence" value="ECO:0000318"/>
    <property type="project" value="GO_Central"/>
</dbReference>
<dbReference type="eggNOG" id="ENOG502SU0X">
    <property type="taxonomic scope" value="Eukaryota"/>
</dbReference>
<evidence type="ECO:0000256" key="1">
    <source>
        <dbReference type="ARBA" id="ARBA00022460"/>
    </source>
</evidence>
<dbReference type="InterPro" id="IPR031311">
    <property type="entry name" value="CHIT_BIND_RR_consensus"/>
</dbReference>
<dbReference type="HOGENOM" id="CLU_065450_2_1_1"/>
<dbReference type="EMBL" id="KQ971311">
    <property type="protein sequence ID" value="EEZ98928.2"/>
    <property type="molecule type" value="Genomic_DNA"/>
</dbReference>
<dbReference type="PROSITE" id="PS00233">
    <property type="entry name" value="CHIT_BIND_RR_1"/>
    <property type="match status" value="1"/>
</dbReference>
<dbReference type="PANTHER" id="PTHR10380:SF222">
    <property type="entry name" value="CUTICULAR PROTEIN 47EA"/>
    <property type="match status" value="1"/>
</dbReference>
<dbReference type="KEGG" id="tca:658557"/>
<dbReference type="OrthoDB" id="6379191at2759"/>
<dbReference type="PROSITE" id="PS51155">
    <property type="entry name" value="CHIT_BIND_RR_2"/>
    <property type="match status" value="1"/>
</dbReference>
<sequence length="256" mass="27972">MKPFLVLHTFSNKDEPTVMVTLKPKSLLPKSDPSRLLSIKARDLLYAHHKNQCLEDKRIMKLALALMFVVSAAVADRLENVYLPPVSAKTASGGGLLTPPDFSSRSSYVPPASGPLPSQLYNAPSARTYSGGAPVAILRFDNDNSGDGNYRFEYETENHISQQEIGQLKNLGNEEANVVQGTYSYTGPDGVTYTVSYIADENGFRATGDHLPTPPPVPAAIQRSLEANSRAEYSNSEPSRKYLAPSSFQRSGGYHY</sequence>
<dbReference type="PRINTS" id="PR00947">
    <property type="entry name" value="CUTICLE"/>
</dbReference>
<dbReference type="InterPro" id="IPR000618">
    <property type="entry name" value="Insect_cuticle"/>
</dbReference>
<keyword evidence="1 2" id="KW-0193">Cuticle</keyword>
<evidence type="ECO:0000256" key="2">
    <source>
        <dbReference type="PROSITE-ProRule" id="PRU00497"/>
    </source>
</evidence>
<reference evidence="4 5" key="2">
    <citation type="journal article" date="2010" name="Nucleic Acids Res.">
        <title>BeetleBase in 2010: revisions to provide comprehensive genomic information for Tribolium castaneum.</title>
        <authorList>
            <person name="Kim H.S."/>
            <person name="Murphy T."/>
            <person name="Xia J."/>
            <person name="Caragea D."/>
            <person name="Park Y."/>
            <person name="Beeman R.W."/>
            <person name="Lorenzen M.D."/>
            <person name="Butcher S."/>
            <person name="Manak J.R."/>
            <person name="Brown S.J."/>
        </authorList>
    </citation>
    <scope>GENOME REANNOTATION</scope>
    <source>
        <strain evidence="4 5">Georgia GA2</strain>
    </source>
</reference>
<name>D6WB17_TRICA</name>
<dbReference type="AlphaFoldDB" id="D6WB17"/>
<proteinExistence type="predicted"/>
<dbReference type="Pfam" id="PF00379">
    <property type="entry name" value="Chitin_bind_4"/>
    <property type="match status" value="1"/>
</dbReference>
<feature type="region of interest" description="Disordered" evidence="3">
    <location>
        <begin position="231"/>
        <end position="256"/>
    </location>
</feature>
<protein>
    <recommendedName>
        <fullName evidence="6">Pupal cuticle protein Edg-78E-like Protein</fullName>
    </recommendedName>
</protein>
<dbReference type="PANTHER" id="PTHR10380">
    <property type="entry name" value="CUTICLE PROTEIN"/>
    <property type="match status" value="1"/>
</dbReference>